<dbReference type="SUPFAM" id="SSF56235">
    <property type="entry name" value="N-terminal nucleophile aminohydrolases (Ntn hydrolases)"/>
    <property type="match status" value="1"/>
</dbReference>
<dbReference type="InterPro" id="IPR043138">
    <property type="entry name" value="GGT_lsub"/>
</dbReference>
<evidence type="ECO:0000313" key="11">
    <source>
        <dbReference type="EMBL" id="MEW9623863.1"/>
    </source>
</evidence>
<dbReference type="Gene3D" id="3.60.20.40">
    <property type="match status" value="1"/>
</dbReference>
<comment type="pathway">
    <text evidence="9">Sulfur metabolism; glutathione metabolism.</text>
</comment>
<keyword evidence="4 9" id="KW-0808">Transferase</keyword>
<dbReference type="EMBL" id="JBFOHL010000004">
    <property type="protein sequence ID" value="MEW9623863.1"/>
    <property type="molecule type" value="Genomic_DNA"/>
</dbReference>
<dbReference type="PRINTS" id="PR01210">
    <property type="entry name" value="GGTRANSPTASE"/>
</dbReference>
<evidence type="ECO:0000256" key="8">
    <source>
        <dbReference type="ARBA" id="ARBA00047417"/>
    </source>
</evidence>
<name>A0ABV3QNQ9_9GAMM</name>
<dbReference type="InterPro" id="IPR000101">
    <property type="entry name" value="GGT_peptidase"/>
</dbReference>
<evidence type="ECO:0000313" key="12">
    <source>
        <dbReference type="Proteomes" id="UP001556170"/>
    </source>
</evidence>
<comment type="catalytic activity">
    <reaction evidence="2 9">
        <text>glutathione + H2O = L-cysteinylglycine + L-glutamate</text>
        <dbReference type="Rhea" id="RHEA:28807"/>
        <dbReference type="ChEBI" id="CHEBI:15377"/>
        <dbReference type="ChEBI" id="CHEBI:29985"/>
        <dbReference type="ChEBI" id="CHEBI:57925"/>
        <dbReference type="ChEBI" id="CHEBI:61694"/>
        <dbReference type="EC" id="3.4.19.13"/>
    </reaction>
</comment>
<dbReference type="NCBIfam" id="TIGR00066">
    <property type="entry name" value="g_glut_trans"/>
    <property type="match status" value="1"/>
</dbReference>
<dbReference type="Gene3D" id="1.10.246.130">
    <property type="match status" value="1"/>
</dbReference>
<keyword evidence="12" id="KW-1185">Reference proteome</keyword>
<dbReference type="RefSeq" id="WP_367844170.1">
    <property type="nucleotide sequence ID" value="NZ_JBFOHL010000004.1"/>
</dbReference>
<comment type="PTM">
    <text evidence="9">Cleaved by autocatalysis into a large and a small subunit.</text>
</comment>
<dbReference type="PANTHER" id="PTHR43199">
    <property type="entry name" value="GLUTATHIONE HYDROLASE"/>
    <property type="match status" value="1"/>
</dbReference>
<comment type="similarity">
    <text evidence="3 9">Belongs to the gamma-glutamyltransferase family.</text>
</comment>
<dbReference type="EC" id="3.4.19.13" evidence="9"/>
<dbReference type="GO" id="GO:0008483">
    <property type="term" value="F:transaminase activity"/>
    <property type="evidence" value="ECO:0007669"/>
    <property type="project" value="UniProtKB-KW"/>
</dbReference>
<keyword evidence="6 9" id="KW-0865">Zymogen</keyword>
<protein>
    <recommendedName>
        <fullName evidence="9">Glutathione hydrolase proenzyme</fullName>
        <ecNumber evidence="9">2.3.2.2</ecNumber>
        <ecNumber evidence="9">3.4.19.13</ecNumber>
    </recommendedName>
    <component>
        <recommendedName>
            <fullName evidence="9">Glutathione hydrolase large chain</fullName>
        </recommendedName>
    </component>
    <component>
        <recommendedName>
            <fullName evidence="9">Glutathione hydrolase small chain</fullName>
        </recommendedName>
    </component>
</protein>
<feature type="chain" id="PRO_5045258163" description="Glutathione hydrolase proenzyme" evidence="10">
    <location>
        <begin position="29"/>
        <end position="591"/>
    </location>
</feature>
<feature type="signal peptide" evidence="10">
    <location>
        <begin position="1"/>
        <end position="28"/>
    </location>
</feature>
<comment type="caution">
    <text evidence="11">The sequence shown here is derived from an EMBL/GenBank/DDBJ whole genome shotgun (WGS) entry which is preliminary data.</text>
</comment>
<accession>A0ABV3QNQ9</accession>
<proteinExistence type="inferred from homology"/>
<evidence type="ECO:0000256" key="5">
    <source>
        <dbReference type="ARBA" id="ARBA00022801"/>
    </source>
</evidence>
<evidence type="ECO:0000256" key="10">
    <source>
        <dbReference type="SAM" id="SignalP"/>
    </source>
</evidence>
<keyword evidence="7 9" id="KW-0012">Acyltransferase</keyword>
<evidence type="ECO:0000256" key="6">
    <source>
        <dbReference type="ARBA" id="ARBA00023145"/>
    </source>
</evidence>
<dbReference type="InterPro" id="IPR029055">
    <property type="entry name" value="Ntn_hydrolases_N"/>
</dbReference>
<organism evidence="11 12">
    <name type="scientific">Rhodanobacter geophilus</name>
    <dbReference type="NCBI Taxonomy" id="3162488"/>
    <lineage>
        <taxon>Bacteria</taxon>
        <taxon>Pseudomonadati</taxon>
        <taxon>Pseudomonadota</taxon>
        <taxon>Gammaproteobacteria</taxon>
        <taxon>Lysobacterales</taxon>
        <taxon>Rhodanobacteraceae</taxon>
        <taxon>Rhodanobacter</taxon>
    </lineage>
</organism>
<dbReference type="Proteomes" id="UP001556170">
    <property type="component" value="Unassembled WGS sequence"/>
</dbReference>
<dbReference type="EC" id="2.3.2.2" evidence="9"/>
<comment type="catalytic activity">
    <reaction evidence="8 9">
        <text>an N-terminal (5-L-glutamyl)-[peptide] + an alpha-amino acid = 5-L-glutamyl amino acid + an N-terminal L-alpha-aminoacyl-[peptide]</text>
        <dbReference type="Rhea" id="RHEA:23904"/>
        <dbReference type="Rhea" id="RHEA-COMP:9780"/>
        <dbReference type="Rhea" id="RHEA-COMP:9795"/>
        <dbReference type="ChEBI" id="CHEBI:77644"/>
        <dbReference type="ChEBI" id="CHEBI:78597"/>
        <dbReference type="ChEBI" id="CHEBI:78599"/>
        <dbReference type="ChEBI" id="CHEBI:78608"/>
        <dbReference type="EC" id="2.3.2.2"/>
    </reaction>
</comment>
<evidence type="ECO:0000256" key="9">
    <source>
        <dbReference type="RuleBase" id="RU368036"/>
    </source>
</evidence>
<gene>
    <name evidence="11" type="primary">ggt</name>
    <name evidence="11" type="ORF">ABQJ56_06440</name>
</gene>
<comment type="catalytic activity">
    <reaction evidence="1 9">
        <text>an S-substituted glutathione + H2O = an S-substituted L-cysteinylglycine + L-glutamate</text>
        <dbReference type="Rhea" id="RHEA:59468"/>
        <dbReference type="ChEBI" id="CHEBI:15377"/>
        <dbReference type="ChEBI" id="CHEBI:29985"/>
        <dbReference type="ChEBI" id="CHEBI:90779"/>
        <dbReference type="ChEBI" id="CHEBI:143103"/>
        <dbReference type="EC" id="3.4.19.13"/>
    </reaction>
</comment>
<comment type="subunit">
    <text evidence="9">This enzyme consists of two polypeptide chains, which are synthesized in precursor form from a single polypeptide.</text>
</comment>
<dbReference type="InterPro" id="IPR043137">
    <property type="entry name" value="GGT_ssub_C"/>
</dbReference>
<keyword evidence="5 9" id="KW-0378">Hydrolase</keyword>
<keyword evidence="9" id="KW-0317">Glutathione biosynthesis</keyword>
<dbReference type="GO" id="GO:0103068">
    <property type="term" value="F:leukotriene C4 gamma-glutamyl transferase activity"/>
    <property type="evidence" value="ECO:0007669"/>
    <property type="project" value="UniProtKB-EC"/>
</dbReference>
<dbReference type="PANTHER" id="PTHR43199:SF1">
    <property type="entry name" value="GLUTATHIONE HYDROLASE PROENZYME"/>
    <property type="match status" value="1"/>
</dbReference>
<evidence type="ECO:0000256" key="7">
    <source>
        <dbReference type="ARBA" id="ARBA00023315"/>
    </source>
</evidence>
<sequence length="591" mass="63240">MDRQRATPGWRRHLLAAALAACCLPLHARDAAPQTPAIASAPAATRAVLAKAQPVTARHGMVVSAQHLATLVGLDILRQGGNAIDAAVAVGYAEAVVHPCCGNIGGGGFMTIHFKDGRNVFLDFREKAPLKATPTMFQDAKGNLVPGLSTDTWLGVGVPGTVMGLDEALKKYGTLSLKQVIAPAIKLAKQGYVLEQGDVHILDDSVKDFAKYPNVAAIFLDHGKPYVAGQRLVQTQLAHTLEQIAAGGTDAFYKGPIARKLVAASEANHGILSMQDFADYTVQWDKPVQCDYRGYTIVSAPPPSSGGVTVCMILKLVEPYALGRWGYGSSKSLHYLVEAERRAFADRNTYLGDPAFVHNPIDRLLSVDHLARLRATILPDKATPSSEVKGSLGQAEGNHTTHYSVIDKDGTAVAVTYTINYLFGIRQIAGDTGFFLNDEMDDLTGKPGEANGAGLVQGTVNQVEPGKRPLSSMTPTIVLRNGKPFLITGSPGSATIISTTMESIVNVVDYGMNLQQAIDAPRMHHQWYPDVVYVEPGLLTPQTRKSLESMGYTFRTRHSIGADEAIMVDPKTGLLEGANDPRRPAGLAAGY</sequence>
<evidence type="ECO:0000256" key="2">
    <source>
        <dbReference type="ARBA" id="ARBA00001089"/>
    </source>
</evidence>
<dbReference type="Pfam" id="PF01019">
    <property type="entry name" value="G_glu_transpept"/>
    <property type="match status" value="1"/>
</dbReference>
<evidence type="ECO:0000256" key="4">
    <source>
        <dbReference type="ARBA" id="ARBA00022679"/>
    </source>
</evidence>
<keyword evidence="10" id="KW-0732">Signal</keyword>
<dbReference type="InterPro" id="IPR051792">
    <property type="entry name" value="GGT_bact"/>
</dbReference>
<evidence type="ECO:0000256" key="1">
    <source>
        <dbReference type="ARBA" id="ARBA00001049"/>
    </source>
</evidence>
<evidence type="ECO:0000256" key="3">
    <source>
        <dbReference type="ARBA" id="ARBA00009381"/>
    </source>
</evidence>
<keyword evidence="11" id="KW-0032">Aminotransferase</keyword>
<reference evidence="11 12" key="1">
    <citation type="submission" date="2024-06" db="EMBL/GenBank/DDBJ databases">
        <authorList>
            <person name="Woo H."/>
        </authorList>
    </citation>
    <scope>NUCLEOTIDE SEQUENCE [LARGE SCALE GENOMIC DNA]</scope>
    <source>
        <strain evidence="11 12">S2-g</strain>
    </source>
</reference>